<dbReference type="Pfam" id="PF00561">
    <property type="entry name" value="Abhydrolase_1"/>
    <property type="match status" value="1"/>
</dbReference>
<evidence type="ECO:0000259" key="1">
    <source>
        <dbReference type="Pfam" id="PF00561"/>
    </source>
</evidence>
<dbReference type="InterPro" id="IPR029058">
    <property type="entry name" value="AB_hydrolase_fold"/>
</dbReference>
<name>A0A100I934_ASPNG</name>
<protein>
    <submittedName>
        <fullName evidence="2">Alpha/beta fold family hydrolase, putative</fullName>
    </submittedName>
</protein>
<proteinExistence type="predicted"/>
<dbReference type="SUPFAM" id="SSF53474">
    <property type="entry name" value="alpha/beta-Hydrolases"/>
    <property type="match status" value="1"/>
</dbReference>
<dbReference type="OrthoDB" id="408373at2759"/>
<evidence type="ECO:0000313" key="3">
    <source>
        <dbReference type="Proteomes" id="UP000068243"/>
    </source>
</evidence>
<reference evidence="3" key="1">
    <citation type="journal article" date="2016" name="Genome Announc.">
        <title>Draft genome sequence of Aspergillus niger strain An76.</title>
        <authorList>
            <person name="Gong W."/>
            <person name="Cheng Z."/>
            <person name="Zhang H."/>
            <person name="Liu L."/>
            <person name="Gao P."/>
            <person name="Wang L."/>
        </authorList>
    </citation>
    <scope>NUCLEOTIDE SEQUENCE [LARGE SCALE GENOMIC DNA]</scope>
    <source>
        <strain evidence="3">An76</strain>
    </source>
</reference>
<dbReference type="OMA" id="WERIIEP"/>
<sequence length="264" mass="29609">MPFAPTDDECEIYYEEHGSNGPVLVFVSGYFGITDIWREVISSLSTRYQCICYENRGFGRSSKPMVEGMYSIERHAADLQSVLLAARVLEKEQPIILVTHSMGCNIATSFCVQHKEKIRGVAYLGPHRDGKWLREQGFTMQMLVETADVPSKCVDFYAGMGLRPGIALEAAKWPSYARRYNAKAMLDFAIEETHLEMIQIPSIIIMGENEGSGNGEQLAHKLAKDFKKCEIAMLKDVNHFPSTEAPDEVSRIIDQFVVASLSDI</sequence>
<dbReference type="Proteomes" id="UP000068243">
    <property type="component" value="Unassembled WGS sequence"/>
</dbReference>
<keyword evidence="2" id="KW-0378">Hydrolase</keyword>
<dbReference type="InterPro" id="IPR000073">
    <property type="entry name" value="AB_hydrolase_1"/>
</dbReference>
<comment type="caution">
    <text evidence="2">The sequence shown here is derived from an EMBL/GenBank/DDBJ whole genome shotgun (WGS) entry which is preliminary data.</text>
</comment>
<dbReference type="PANTHER" id="PTHR43798">
    <property type="entry name" value="MONOACYLGLYCEROL LIPASE"/>
    <property type="match status" value="1"/>
</dbReference>
<gene>
    <name evidence="2" type="ORF">ABL_01594</name>
</gene>
<dbReference type="AlphaFoldDB" id="A0A100I934"/>
<dbReference type="GO" id="GO:0016787">
    <property type="term" value="F:hydrolase activity"/>
    <property type="evidence" value="ECO:0007669"/>
    <property type="project" value="UniProtKB-KW"/>
</dbReference>
<accession>A0A100I934</accession>
<dbReference type="EMBL" id="BCMY01000002">
    <property type="protein sequence ID" value="GAQ36296.1"/>
    <property type="molecule type" value="Genomic_DNA"/>
</dbReference>
<organism evidence="2 3">
    <name type="scientific">Aspergillus niger</name>
    <dbReference type="NCBI Taxonomy" id="5061"/>
    <lineage>
        <taxon>Eukaryota</taxon>
        <taxon>Fungi</taxon>
        <taxon>Dikarya</taxon>
        <taxon>Ascomycota</taxon>
        <taxon>Pezizomycotina</taxon>
        <taxon>Eurotiomycetes</taxon>
        <taxon>Eurotiomycetidae</taxon>
        <taxon>Eurotiales</taxon>
        <taxon>Aspergillaceae</taxon>
        <taxon>Aspergillus</taxon>
        <taxon>Aspergillus subgen. Circumdati</taxon>
    </lineage>
</organism>
<dbReference type="Gene3D" id="3.40.50.1820">
    <property type="entry name" value="alpha/beta hydrolase"/>
    <property type="match status" value="1"/>
</dbReference>
<feature type="domain" description="AB hydrolase-1" evidence="1">
    <location>
        <begin position="22"/>
        <end position="141"/>
    </location>
</feature>
<evidence type="ECO:0000313" key="2">
    <source>
        <dbReference type="EMBL" id="GAQ36296.1"/>
    </source>
</evidence>
<dbReference type="InterPro" id="IPR050266">
    <property type="entry name" value="AB_hydrolase_sf"/>
</dbReference>